<dbReference type="SUPFAM" id="SSF46689">
    <property type="entry name" value="Homeodomain-like"/>
    <property type="match status" value="1"/>
</dbReference>
<accession>A0A0Q3KAC7</accession>
<dbReference type="RefSeq" id="WP_056012856.1">
    <property type="nucleotide sequence ID" value="NZ_LLYZ01000003.1"/>
</dbReference>
<feature type="DNA-binding region" description="H-T-H motif" evidence="2">
    <location>
        <begin position="25"/>
        <end position="44"/>
    </location>
</feature>
<dbReference type="GO" id="GO:0003677">
    <property type="term" value="F:DNA binding"/>
    <property type="evidence" value="ECO:0007669"/>
    <property type="project" value="UniProtKB-UniRule"/>
</dbReference>
<evidence type="ECO:0000313" key="5">
    <source>
        <dbReference type="Proteomes" id="UP000051682"/>
    </source>
</evidence>
<keyword evidence="1 2" id="KW-0238">DNA-binding</keyword>
<keyword evidence="5" id="KW-1185">Reference proteome</keyword>
<feature type="domain" description="HTH tetR-type" evidence="3">
    <location>
        <begin position="2"/>
        <end position="62"/>
    </location>
</feature>
<organism evidence="4 5">
    <name type="scientific">Chryseobacterium aquaticum</name>
    <dbReference type="NCBI Taxonomy" id="452084"/>
    <lineage>
        <taxon>Bacteria</taxon>
        <taxon>Pseudomonadati</taxon>
        <taxon>Bacteroidota</taxon>
        <taxon>Flavobacteriia</taxon>
        <taxon>Flavobacteriales</taxon>
        <taxon>Weeksellaceae</taxon>
        <taxon>Chryseobacterium group</taxon>
        <taxon>Chryseobacterium</taxon>
    </lineage>
</organism>
<evidence type="ECO:0000256" key="1">
    <source>
        <dbReference type="ARBA" id="ARBA00023125"/>
    </source>
</evidence>
<dbReference type="InterPro" id="IPR001647">
    <property type="entry name" value="HTH_TetR"/>
</dbReference>
<dbReference type="STRING" id="452084.AR438_05420"/>
<evidence type="ECO:0000313" key="4">
    <source>
        <dbReference type="EMBL" id="KQK26683.1"/>
    </source>
</evidence>
<dbReference type="EMBL" id="LLYZ01000003">
    <property type="protein sequence ID" value="KQK26683.1"/>
    <property type="molecule type" value="Genomic_DNA"/>
</dbReference>
<dbReference type="AlphaFoldDB" id="A0A0Q3KAC7"/>
<protein>
    <submittedName>
        <fullName evidence="4">TetR family transcriptional regulator</fullName>
    </submittedName>
</protein>
<dbReference type="OrthoDB" id="1258954at2"/>
<evidence type="ECO:0000256" key="2">
    <source>
        <dbReference type="PROSITE-ProRule" id="PRU00335"/>
    </source>
</evidence>
<dbReference type="Proteomes" id="UP000051682">
    <property type="component" value="Unassembled WGS sequence"/>
</dbReference>
<dbReference type="InterPro" id="IPR009057">
    <property type="entry name" value="Homeodomain-like_sf"/>
</dbReference>
<dbReference type="PROSITE" id="PS50977">
    <property type="entry name" value="HTH_TETR_2"/>
    <property type="match status" value="1"/>
</dbReference>
<comment type="caution">
    <text evidence="4">The sequence shown here is derived from an EMBL/GenBank/DDBJ whole genome shotgun (WGS) entry which is preliminary data.</text>
</comment>
<sequence>MNNTRSLWIKIGYETLALEGEKELKIESLSKKIGISKSSFYHHFADMQLFIEELLNYHLEQSKIIAEKEKLAQTIQPELIEILVEHKTDLLFNRQLRFHQQQKEFRETLKKSNQIIGNEFVRIWATDLKLNLSVKQLESIFELALENFFLKINPENITSEWISDYFENLKKIAQNFE</sequence>
<gene>
    <name evidence="4" type="ORF">AR438_05420</name>
</gene>
<evidence type="ECO:0000259" key="3">
    <source>
        <dbReference type="PROSITE" id="PS50977"/>
    </source>
</evidence>
<dbReference type="Gene3D" id="1.10.357.10">
    <property type="entry name" value="Tetracycline Repressor, domain 2"/>
    <property type="match status" value="1"/>
</dbReference>
<name>A0A0Q3KAC7_9FLAO</name>
<proteinExistence type="predicted"/>
<reference evidence="4 5" key="1">
    <citation type="submission" date="2015-10" db="EMBL/GenBank/DDBJ databases">
        <title>Chryseobacterium aquaticum genome.</title>
        <authorList>
            <person name="Newman J.D."/>
            <person name="Ferguson M.B."/>
            <person name="Miller J.R."/>
        </authorList>
    </citation>
    <scope>NUCLEOTIDE SEQUENCE [LARGE SCALE GENOMIC DNA]</scope>
    <source>
        <strain evidence="4 5">KCTC 12483</strain>
    </source>
</reference>